<sequence length="110" mass="12910">MDKLEFYRDTIEKILRRHADMPYSYGEIDEHVIIDRDRNHFLLFDVGWQQERRVHGCITHVQIIDGKIWIQRDGIEDGVTEELLEAGVPKSDIVLGFQPPEVRPYTGYGI</sequence>
<accession>A0ABT7B7U8</accession>
<protein>
    <submittedName>
        <fullName evidence="1">XisI protein</fullName>
    </submittedName>
</protein>
<dbReference type="RefSeq" id="WP_283766946.1">
    <property type="nucleotide sequence ID" value="NZ_JAQOSO010000057.1"/>
</dbReference>
<evidence type="ECO:0000313" key="1">
    <source>
        <dbReference type="EMBL" id="MDJ1174621.1"/>
    </source>
</evidence>
<dbReference type="Pfam" id="PF08869">
    <property type="entry name" value="XisI"/>
    <property type="match status" value="1"/>
</dbReference>
<organism evidence="1 2">
    <name type="scientific">Roseofilum capinflatum BLCC-M114</name>
    <dbReference type="NCBI Taxonomy" id="3022440"/>
    <lineage>
        <taxon>Bacteria</taxon>
        <taxon>Bacillati</taxon>
        <taxon>Cyanobacteriota</taxon>
        <taxon>Cyanophyceae</taxon>
        <taxon>Desertifilales</taxon>
        <taxon>Desertifilaceae</taxon>
        <taxon>Roseofilum</taxon>
        <taxon>Roseofilum capinflatum</taxon>
    </lineage>
</organism>
<dbReference type="EMBL" id="JAQOSO010000057">
    <property type="protein sequence ID" value="MDJ1174621.1"/>
    <property type="molecule type" value="Genomic_DNA"/>
</dbReference>
<keyword evidence="2" id="KW-1185">Reference proteome</keyword>
<dbReference type="Gene3D" id="3.30.310.110">
    <property type="entry name" value="XisI-like"/>
    <property type="match status" value="1"/>
</dbReference>
<proteinExistence type="predicted"/>
<dbReference type="SUPFAM" id="SSF143847">
    <property type="entry name" value="XisI-like"/>
    <property type="match status" value="1"/>
</dbReference>
<dbReference type="CDD" id="cd16382">
    <property type="entry name" value="XisI-like"/>
    <property type="match status" value="1"/>
</dbReference>
<gene>
    <name evidence="1" type="ORF">PMG25_11010</name>
</gene>
<dbReference type="InterPro" id="IPR014968">
    <property type="entry name" value="XisI"/>
</dbReference>
<comment type="caution">
    <text evidence="1">The sequence shown here is derived from an EMBL/GenBank/DDBJ whole genome shotgun (WGS) entry which is preliminary data.</text>
</comment>
<evidence type="ECO:0000313" key="2">
    <source>
        <dbReference type="Proteomes" id="UP001235849"/>
    </source>
</evidence>
<reference evidence="1 2" key="1">
    <citation type="submission" date="2023-01" db="EMBL/GenBank/DDBJ databases">
        <title>Novel diversity within Roseofilum (Cyanobacteria; Desertifilaceae) from marine benthic mats with descriptions of four novel species.</title>
        <authorList>
            <person name="Wang Y."/>
            <person name="Berthold D.E."/>
            <person name="Hu J."/>
            <person name="Lefler F.W."/>
            <person name="Laughinghouse H.D. IV."/>
        </authorList>
    </citation>
    <scope>NUCLEOTIDE SEQUENCE [LARGE SCALE GENOMIC DNA]</scope>
    <source>
        <strain evidence="1 2">BLCC-M114</strain>
    </source>
</reference>
<dbReference type="Proteomes" id="UP001235849">
    <property type="component" value="Unassembled WGS sequence"/>
</dbReference>
<name>A0ABT7B7U8_9CYAN</name>
<dbReference type="InterPro" id="IPR035943">
    <property type="entry name" value="XisI-like_sf"/>
</dbReference>